<name>A0ABN6DF24_9BURK</name>
<dbReference type="Gene3D" id="1.10.1240.10">
    <property type="entry name" value="Methionine synthase domain"/>
    <property type="match status" value="1"/>
</dbReference>
<dbReference type="InterPro" id="IPR006158">
    <property type="entry name" value="Cobalamin-bd"/>
</dbReference>
<dbReference type="RefSeq" id="WP_223905446.1">
    <property type="nucleotide sequence ID" value="NZ_AP024238.1"/>
</dbReference>
<dbReference type="PROSITE" id="PS51332">
    <property type="entry name" value="B12_BINDING"/>
    <property type="match status" value="1"/>
</dbReference>
<dbReference type="InterPro" id="IPR036594">
    <property type="entry name" value="Meth_synthase_dom"/>
</dbReference>
<dbReference type="EMBL" id="AP024238">
    <property type="protein sequence ID" value="BCO29421.1"/>
    <property type="molecule type" value="Genomic_DNA"/>
</dbReference>
<dbReference type="SMART" id="SM00422">
    <property type="entry name" value="HTH_MERR"/>
    <property type="match status" value="1"/>
</dbReference>
<dbReference type="Pfam" id="PF13411">
    <property type="entry name" value="MerR_1"/>
    <property type="match status" value="1"/>
</dbReference>
<dbReference type="InterPro" id="IPR000551">
    <property type="entry name" value="MerR-type_HTH_dom"/>
</dbReference>
<dbReference type="Gene3D" id="1.10.1660.10">
    <property type="match status" value="1"/>
</dbReference>
<evidence type="ECO:0000259" key="2">
    <source>
        <dbReference type="PROSITE" id="PS51332"/>
    </source>
</evidence>
<dbReference type="Pfam" id="PF02310">
    <property type="entry name" value="B12-binding"/>
    <property type="match status" value="1"/>
</dbReference>
<dbReference type="Proteomes" id="UP000824366">
    <property type="component" value="Chromosome"/>
</dbReference>
<organism evidence="3 4">
    <name type="scientific">Rhodoferax lithotrophicus</name>
    <dbReference type="NCBI Taxonomy" id="2798804"/>
    <lineage>
        <taxon>Bacteria</taxon>
        <taxon>Pseudomonadati</taxon>
        <taxon>Pseudomonadota</taxon>
        <taxon>Betaproteobacteria</taxon>
        <taxon>Burkholderiales</taxon>
        <taxon>Comamonadaceae</taxon>
        <taxon>Rhodoferax</taxon>
    </lineage>
</organism>
<feature type="domain" description="HTH merR-type" evidence="1">
    <location>
        <begin position="16"/>
        <end position="66"/>
    </location>
</feature>
<protein>
    <submittedName>
        <fullName evidence="3">HTH-type transcriptional repressor CarH</fullName>
    </submittedName>
</protein>
<evidence type="ECO:0000313" key="3">
    <source>
        <dbReference type="EMBL" id="BCO29421.1"/>
    </source>
</evidence>
<reference evidence="3 4" key="1">
    <citation type="journal article" date="2021" name="Microbiol. Spectr.">
        <title>A Single Bacterium Capable of Oxidation and Reduction of Iron at Circumneutral pH.</title>
        <authorList>
            <person name="Kato S."/>
            <person name="Ohkuma M."/>
        </authorList>
    </citation>
    <scope>NUCLEOTIDE SEQUENCE [LARGE SCALE GENOMIC DNA]</scope>
    <source>
        <strain evidence="3 4">MIZ03</strain>
    </source>
</reference>
<feature type="domain" description="B12-binding" evidence="2">
    <location>
        <begin position="186"/>
        <end position="313"/>
    </location>
</feature>
<evidence type="ECO:0000313" key="4">
    <source>
        <dbReference type="Proteomes" id="UP000824366"/>
    </source>
</evidence>
<dbReference type="InterPro" id="IPR009061">
    <property type="entry name" value="DNA-bd_dom_put_sf"/>
</dbReference>
<sequence>MTQIKIPVFSQAQVEQRTGLSREVLRKWELRYGFPQPGRGARGQRHYSSNDVHKLELISRLLRQDLRAGTLVALPVAALQALHDEYSTQTGQNRPPPETLTQATHTLLESLLPGHSLEATGLFLQSQLLVHGLDNFVAHLMPAFNLAVGEAWLDQRLSIAAEHHYTATLRQVVLRALPEPSLNIKLPQVLLTTPPGELHSLGLLALHAQLSLEGAHCINLDCQLPATEVLRVVHDFQVGVVAVSASGCMPALEFTHYVDALTRTLPEDCTLWLGGQGCAALNLKEGMNCTLFKDTSQAVRHWLSLAKAHRECV</sequence>
<dbReference type="SUPFAM" id="SSF52242">
    <property type="entry name" value="Cobalamin (vitamin B12)-binding domain"/>
    <property type="match status" value="1"/>
</dbReference>
<dbReference type="SUPFAM" id="SSF46955">
    <property type="entry name" value="Putative DNA-binding domain"/>
    <property type="match status" value="1"/>
</dbReference>
<gene>
    <name evidence="3" type="ORF">MIZ03_4344</name>
</gene>
<dbReference type="Gene3D" id="3.40.50.280">
    <property type="entry name" value="Cobalamin-binding domain"/>
    <property type="match status" value="1"/>
</dbReference>
<dbReference type="InterPro" id="IPR036724">
    <property type="entry name" value="Cobalamin-bd_sf"/>
</dbReference>
<keyword evidence="4" id="KW-1185">Reference proteome</keyword>
<evidence type="ECO:0000259" key="1">
    <source>
        <dbReference type="PROSITE" id="PS50937"/>
    </source>
</evidence>
<accession>A0ABN6DF24</accession>
<dbReference type="PROSITE" id="PS50937">
    <property type="entry name" value="HTH_MERR_2"/>
    <property type="match status" value="1"/>
</dbReference>
<proteinExistence type="predicted"/>